<feature type="compositionally biased region" description="Low complexity" evidence="1">
    <location>
        <begin position="104"/>
        <end position="115"/>
    </location>
</feature>
<evidence type="ECO:0000256" key="1">
    <source>
        <dbReference type="SAM" id="MobiDB-lite"/>
    </source>
</evidence>
<accession>A0A811Q6I7</accession>
<dbReference type="Pfam" id="PF21647">
    <property type="entry name" value="DUF6857"/>
    <property type="match status" value="1"/>
</dbReference>
<keyword evidence="4" id="KW-1185">Reference proteome</keyword>
<proteinExistence type="predicted"/>
<protein>
    <recommendedName>
        <fullName evidence="2">DUF6857 domain-containing protein</fullName>
    </recommendedName>
</protein>
<dbReference type="Proteomes" id="UP000604825">
    <property type="component" value="Unassembled WGS sequence"/>
</dbReference>
<organism evidence="3 4">
    <name type="scientific">Miscanthus lutarioriparius</name>
    <dbReference type="NCBI Taxonomy" id="422564"/>
    <lineage>
        <taxon>Eukaryota</taxon>
        <taxon>Viridiplantae</taxon>
        <taxon>Streptophyta</taxon>
        <taxon>Embryophyta</taxon>
        <taxon>Tracheophyta</taxon>
        <taxon>Spermatophyta</taxon>
        <taxon>Magnoliopsida</taxon>
        <taxon>Liliopsida</taxon>
        <taxon>Poales</taxon>
        <taxon>Poaceae</taxon>
        <taxon>PACMAD clade</taxon>
        <taxon>Panicoideae</taxon>
        <taxon>Andropogonodae</taxon>
        <taxon>Andropogoneae</taxon>
        <taxon>Saccharinae</taxon>
        <taxon>Miscanthus</taxon>
    </lineage>
</organism>
<gene>
    <name evidence="3" type="ORF">NCGR_LOCUS37460</name>
</gene>
<feature type="domain" description="DUF6857" evidence="2">
    <location>
        <begin position="38"/>
        <end position="214"/>
    </location>
</feature>
<feature type="region of interest" description="Disordered" evidence="1">
    <location>
        <begin position="104"/>
        <end position="134"/>
    </location>
</feature>
<dbReference type="InterPro" id="IPR010341">
    <property type="entry name" value="DUF936_pln"/>
</dbReference>
<dbReference type="PANTHER" id="PTHR31928">
    <property type="entry name" value="EXPRESSED PROTEIN"/>
    <property type="match status" value="1"/>
</dbReference>
<sequence>MAAGGSAGSEVETCASAVELRHAEEVPGRGRGLARSYDLTSAVAELSPQQTVDEFLALHGALEAAVPRDDKRDGHAAAGAWLRAAVTTDLAHFSLLYSAASPSKSSGAASPTVSPASPPPPLAQRPVISGEAGAEEESWLEAARRALGEEMRAWFLGHVERLLDGDVAGTLGQLKRVNDWLDAVGLGPESDAVERVRKKIYGCLLDHVESAVVALNGGVAAARRK</sequence>
<evidence type="ECO:0000313" key="3">
    <source>
        <dbReference type="EMBL" id="CAD6253843.1"/>
    </source>
</evidence>
<dbReference type="PANTHER" id="PTHR31928:SF17">
    <property type="entry name" value="OS11G0265300 PROTEIN"/>
    <property type="match status" value="1"/>
</dbReference>
<evidence type="ECO:0000313" key="4">
    <source>
        <dbReference type="Proteomes" id="UP000604825"/>
    </source>
</evidence>
<evidence type="ECO:0000259" key="2">
    <source>
        <dbReference type="Pfam" id="PF21647"/>
    </source>
</evidence>
<dbReference type="EMBL" id="CAJGYO010000009">
    <property type="protein sequence ID" value="CAD6253843.1"/>
    <property type="molecule type" value="Genomic_DNA"/>
</dbReference>
<dbReference type="AlphaFoldDB" id="A0A811Q6I7"/>
<dbReference type="InterPro" id="IPR049172">
    <property type="entry name" value="DUF6857_pln"/>
</dbReference>
<reference evidence="3" key="1">
    <citation type="submission" date="2020-10" db="EMBL/GenBank/DDBJ databases">
        <authorList>
            <person name="Han B."/>
            <person name="Lu T."/>
            <person name="Zhao Q."/>
            <person name="Huang X."/>
            <person name="Zhao Y."/>
        </authorList>
    </citation>
    <scope>NUCLEOTIDE SEQUENCE</scope>
</reference>
<name>A0A811Q6I7_9POAL</name>
<dbReference type="OrthoDB" id="1908057at2759"/>
<comment type="caution">
    <text evidence="3">The sequence shown here is derived from an EMBL/GenBank/DDBJ whole genome shotgun (WGS) entry which is preliminary data.</text>
</comment>